<feature type="compositionally biased region" description="Polar residues" evidence="1">
    <location>
        <begin position="268"/>
        <end position="283"/>
    </location>
</feature>
<comment type="caution">
    <text evidence="4">The sequence shown here is derived from an EMBL/GenBank/DDBJ whole genome shotgun (WGS) entry which is preliminary data.</text>
</comment>
<dbReference type="Pfam" id="PF14111">
    <property type="entry name" value="DUF4283"/>
    <property type="match status" value="1"/>
</dbReference>
<dbReference type="PANTHER" id="PTHR31286">
    <property type="entry name" value="GLYCINE-RICH CELL WALL STRUCTURAL PROTEIN 1.8-LIKE"/>
    <property type="match status" value="1"/>
</dbReference>
<dbReference type="Proteomes" id="UP001318860">
    <property type="component" value="Unassembled WGS sequence"/>
</dbReference>
<feature type="compositionally biased region" description="Low complexity" evidence="1">
    <location>
        <begin position="299"/>
        <end position="309"/>
    </location>
</feature>
<evidence type="ECO:0000313" key="4">
    <source>
        <dbReference type="EMBL" id="KAK6119800.1"/>
    </source>
</evidence>
<evidence type="ECO:0000256" key="1">
    <source>
        <dbReference type="SAM" id="MobiDB-lite"/>
    </source>
</evidence>
<feature type="region of interest" description="Disordered" evidence="1">
    <location>
        <begin position="245"/>
        <end position="309"/>
    </location>
</feature>
<name>A0ABR0UCA6_REHGL</name>
<keyword evidence="5" id="KW-1185">Reference proteome</keyword>
<dbReference type="InterPro" id="IPR040256">
    <property type="entry name" value="At4g02000-like"/>
</dbReference>
<feature type="compositionally biased region" description="Polar residues" evidence="1">
    <location>
        <begin position="391"/>
        <end position="404"/>
    </location>
</feature>
<proteinExistence type="predicted"/>
<protein>
    <recommendedName>
        <fullName evidence="6">CCHC-type domain-containing protein</fullName>
    </recommendedName>
</protein>
<evidence type="ECO:0000259" key="2">
    <source>
        <dbReference type="Pfam" id="PF14111"/>
    </source>
</evidence>
<dbReference type="Pfam" id="PF14392">
    <property type="entry name" value="zf-CCHC_4"/>
    <property type="match status" value="1"/>
</dbReference>
<reference evidence="4 5" key="1">
    <citation type="journal article" date="2021" name="Comput. Struct. Biotechnol. J.">
        <title>De novo genome assembly of the potent medicinal plant Rehmannia glutinosa using nanopore technology.</title>
        <authorList>
            <person name="Ma L."/>
            <person name="Dong C."/>
            <person name="Song C."/>
            <person name="Wang X."/>
            <person name="Zheng X."/>
            <person name="Niu Y."/>
            <person name="Chen S."/>
            <person name="Feng W."/>
        </authorList>
    </citation>
    <scope>NUCLEOTIDE SEQUENCE [LARGE SCALE GENOMIC DNA]</scope>
    <source>
        <strain evidence="4">DH-2019</strain>
    </source>
</reference>
<feature type="compositionally biased region" description="Polar residues" evidence="1">
    <location>
        <begin position="337"/>
        <end position="360"/>
    </location>
</feature>
<feature type="region of interest" description="Disordered" evidence="1">
    <location>
        <begin position="388"/>
        <end position="448"/>
    </location>
</feature>
<accession>A0ABR0UCA6</accession>
<feature type="domain" description="DUF4283" evidence="2">
    <location>
        <begin position="33"/>
        <end position="108"/>
    </location>
</feature>
<evidence type="ECO:0008006" key="6">
    <source>
        <dbReference type="Google" id="ProtNLM"/>
    </source>
</evidence>
<gene>
    <name evidence="4" type="ORF">DH2020_046455</name>
</gene>
<dbReference type="InterPro" id="IPR025836">
    <property type="entry name" value="Zn_knuckle_CX2CX4HX4C"/>
</dbReference>
<organism evidence="4 5">
    <name type="scientific">Rehmannia glutinosa</name>
    <name type="common">Chinese foxglove</name>
    <dbReference type="NCBI Taxonomy" id="99300"/>
    <lineage>
        <taxon>Eukaryota</taxon>
        <taxon>Viridiplantae</taxon>
        <taxon>Streptophyta</taxon>
        <taxon>Embryophyta</taxon>
        <taxon>Tracheophyta</taxon>
        <taxon>Spermatophyta</taxon>
        <taxon>Magnoliopsida</taxon>
        <taxon>eudicotyledons</taxon>
        <taxon>Gunneridae</taxon>
        <taxon>Pentapetalae</taxon>
        <taxon>asterids</taxon>
        <taxon>lamiids</taxon>
        <taxon>Lamiales</taxon>
        <taxon>Orobanchaceae</taxon>
        <taxon>Rehmannieae</taxon>
        <taxon>Rehmannia</taxon>
    </lineage>
</organism>
<dbReference type="PANTHER" id="PTHR31286:SF167">
    <property type="entry name" value="OS09G0268800 PROTEIN"/>
    <property type="match status" value="1"/>
</dbReference>
<dbReference type="EMBL" id="JABTTQ020003130">
    <property type="protein sequence ID" value="KAK6119800.1"/>
    <property type="molecule type" value="Genomic_DNA"/>
</dbReference>
<evidence type="ECO:0000313" key="5">
    <source>
        <dbReference type="Proteomes" id="UP001318860"/>
    </source>
</evidence>
<evidence type="ECO:0000259" key="3">
    <source>
        <dbReference type="Pfam" id="PF14392"/>
    </source>
</evidence>
<feature type="domain" description="Zinc knuckle CX2CX4HX4C" evidence="3">
    <location>
        <begin position="174"/>
        <end position="222"/>
    </location>
</feature>
<feature type="region of interest" description="Disordered" evidence="1">
    <location>
        <begin position="332"/>
        <end position="360"/>
    </location>
</feature>
<sequence length="448" mass="49721">MDDVCNHWRKLSITAEEEEEIGIGDSLVEEGKSLFRKGLIGKLITKRPYNINSFKSTIPKLWRVTGNLEIIDVAQDMFFFIFDNHNEIERILNLEPWTFNRSLLVLQEFEGLNFRDVDVPRHTRFWIQVHNLPDYGMTEKIGRIIGDGLGISLEVDSDSEGRCLGSFLRVRTLIDVSKPLRRGAPIRLGSDSNKIWLDFKYERVPDFCYVCGIIGHGHSECSLPSANSCVQSGIFPYGNFLKGDPPFHRRNPPSHPNSSNLSPITVGHSDSPSRVGPSTNTRTRVVGEGGLHLPNPNISDSNSSESVDSFVGVSPNLAASHNSPVNRAIMLSESQKKSPQPKTVDSSTPMHGSKGNTTISMSPSKILFKFGVSSTQRNRSLRNWKLAARSMGNSKQGASSSKSLTPVKRKFNFPTENLSGSPKRMEVNFPNSDNALSAEVATQPRRAQ</sequence>
<dbReference type="InterPro" id="IPR025558">
    <property type="entry name" value="DUF4283"/>
</dbReference>